<accession>A0ABN9VAA9</accession>
<dbReference type="Proteomes" id="UP001189429">
    <property type="component" value="Unassembled WGS sequence"/>
</dbReference>
<sequence>MAASSDAVTDQALLAVWTRAWCLHQFAPFANVLLGITGGAIDNWPLQGSMNWLHWHVRFPIVLLACAWPTPHIAVFAHLCNITFFYLALPFVWDHMVWASLSEMLFVVAVFASGCPGFPRYFIDMARAHTIISYFCAGFWKLTTSFLDPKYSCGTLLVAELLSILPGQLFEPGGGVAETLLRWAGWLTVAGEFAIPLSLFFFPRVGVMLALSFHLVILMLPVNAAGGFSLSCATMLVLFVPRGATLAVTLLSGSVAGAAAAAAAVAVVFSALGGTADAHLAGFLALAVLLVLAAALEPRSPNDPERSPSGAMLGRLLAVSLALCHGIVGPVLGVQQMASLTIRVASCFLGAPNRVWECPALGALEPLACADRVAAGPLLGRSPRSALPGRLRWRSGSRGFLGPSA</sequence>
<name>A0ABN9VAA9_9DINO</name>
<feature type="transmembrane region" description="Helical" evidence="1">
    <location>
        <begin position="61"/>
        <end position="89"/>
    </location>
</feature>
<proteinExistence type="predicted"/>
<feature type="transmembrane region" description="Helical" evidence="1">
    <location>
        <begin position="278"/>
        <end position="296"/>
    </location>
</feature>
<feature type="transmembrane region" description="Helical" evidence="1">
    <location>
        <begin position="316"/>
        <end position="334"/>
    </location>
</feature>
<feature type="transmembrane region" description="Helical" evidence="1">
    <location>
        <begin position="246"/>
        <end position="271"/>
    </location>
</feature>
<comment type="caution">
    <text evidence="2">The sequence shown here is derived from an EMBL/GenBank/DDBJ whole genome shotgun (WGS) entry which is preliminary data.</text>
</comment>
<keyword evidence="1" id="KW-1133">Transmembrane helix</keyword>
<gene>
    <name evidence="2" type="ORF">PCOR1329_LOCUS55050</name>
</gene>
<keyword evidence="1" id="KW-0812">Transmembrane</keyword>
<feature type="transmembrane region" description="Helical" evidence="1">
    <location>
        <begin position="215"/>
        <end position="240"/>
    </location>
</feature>
<keyword evidence="1" id="KW-0472">Membrane</keyword>
<feature type="transmembrane region" description="Helical" evidence="1">
    <location>
        <begin position="95"/>
        <end position="114"/>
    </location>
</feature>
<keyword evidence="3" id="KW-1185">Reference proteome</keyword>
<evidence type="ECO:0000313" key="2">
    <source>
        <dbReference type="EMBL" id="CAK0868376.1"/>
    </source>
</evidence>
<evidence type="ECO:0000313" key="3">
    <source>
        <dbReference type="Proteomes" id="UP001189429"/>
    </source>
</evidence>
<dbReference type="EMBL" id="CAUYUJ010016739">
    <property type="protein sequence ID" value="CAK0868376.1"/>
    <property type="molecule type" value="Genomic_DNA"/>
</dbReference>
<protein>
    <submittedName>
        <fullName evidence="2">Uncharacterized protein</fullName>
    </submittedName>
</protein>
<organism evidence="2 3">
    <name type="scientific">Prorocentrum cordatum</name>
    <dbReference type="NCBI Taxonomy" id="2364126"/>
    <lineage>
        <taxon>Eukaryota</taxon>
        <taxon>Sar</taxon>
        <taxon>Alveolata</taxon>
        <taxon>Dinophyceae</taxon>
        <taxon>Prorocentrales</taxon>
        <taxon>Prorocentraceae</taxon>
        <taxon>Prorocentrum</taxon>
    </lineage>
</organism>
<feature type="transmembrane region" description="Helical" evidence="1">
    <location>
        <begin position="183"/>
        <end position="203"/>
    </location>
</feature>
<evidence type="ECO:0000256" key="1">
    <source>
        <dbReference type="SAM" id="Phobius"/>
    </source>
</evidence>
<reference evidence="2" key="1">
    <citation type="submission" date="2023-10" db="EMBL/GenBank/DDBJ databases">
        <authorList>
            <person name="Chen Y."/>
            <person name="Shah S."/>
            <person name="Dougan E. K."/>
            <person name="Thang M."/>
            <person name="Chan C."/>
        </authorList>
    </citation>
    <scope>NUCLEOTIDE SEQUENCE [LARGE SCALE GENOMIC DNA]</scope>
</reference>